<comment type="caution">
    <text evidence="1">The sequence shown here is derived from an EMBL/GenBank/DDBJ whole genome shotgun (WGS) entry which is preliminary data.</text>
</comment>
<evidence type="ECO:0000313" key="1">
    <source>
        <dbReference type="EMBL" id="CAG8741681.1"/>
    </source>
</evidence>
<name>A0A9N9NM69_9GLOM</name>
<protein>
    <submittedName>
        <fullName evidence="1">461_t:CDS:1</fullName>
    </submittedName>
</protein>
<proteinExistence type="predicted"/>
<dbReference type="Proteomes" id="UP000789405">
    <property type="component" value="Unassembled WGS sequence"/>
</dbReference>
<dbReference type="GO" id="GO:0003697">
    <property type="term" value="F:single-stranded DNA binding"/>
    <property type="evidence" value="ECO:0007669"/>
    <property type="project" value="InterPro"/>
</dbReference>
<dbReference type="Gene3D" id="2.40.50.140">
    <property type="entry name" value="Nucleic acid-binding proteins"/>
    <property type="match status" value="1"/>
</dbReference>
<sequence length="169" mass="19434">MDSDHGDFSDHGTSVFLHELEEDINSWIEKTIRVVGTQLSTETAIIEQYLNHSKHRLIVDTRSVEDTSRDCSGDMVELIGKLTWDDIPGPGVTSRYSQLPPEFQAKYISKQRVPVIRAYIMRNAQGINMTLYQEVIKLRRQFDLDFNALMEDEGYEVIHVDEVDEVDDA</sequence>
<dbReference type="AlphaFoldDB" id="A0A9N9NM69"/>
<organism evidence="1 2">
    <name type="scientific">Dentiscutata erythropus</name>
    <dbReference type="NCBI Taxonomy" id="1348616"/>
    <lineage>
        <taxon>Eukaryota</taxon>
        <taxon>Fungi</taxon>
        <taxon>Fungi incertae sedis</taxon>
        <taxon>Mucoromycota</taxon>
        <taxon>Glomeromycotina</taxon>
        <taxon>Glomeromycetes</taxon>
        <taxon>Diversisporales</taxon>
        <taxon>Gigasporaceae</taxon>
        <taxon>Dentiscutata</taxon>
    </lineage>
</organism>
<keyword evidence="2" id="KW-1185">Reference proteome</keyword>
<dbReference type="GO" id="GO:1990879">
    <property type="term" value="C:CST complex"/>
    <property type="evidence" value="ECO:0007669"/>
    <property type="project" value="InterPro"/>
</dbReference>
<dbReference type="EMBL" id="CAJVPY010013615">
    <property type="protein sequence ID" value="CAG8741681.1"/>
    <property type="molecule type" value="Genomic_DNA"/>
</dbReference>
<dbReference type="Pfam" id="PF15490">
    <property type="entry name" value="Ten1_2"/>
    <property type="match status" value="1"/>
</dbReference>
<dbReference type="InterPro" id="IPR012340">
    <property type="entry name" value="NA-bd_OB-fold"/>
</dbReference>
<dbReference type="OrthoDB" id="342190at2759"/>
<reference evidence="1" key="1">
    <citation type="submission" date="2021-06" db="EMBL/GenBank/DDBJ databases">
        <authorList>
            <person name="Kallberg Y."/>
            <person name="Tangrot J."/>
            <person name="Rosling A."/>
        </authorList>
    </citation>
    <scope>NUCLEOTIDE SEQUENCE</scope>
    <source>
        <strain evidence="1">MA453B</strain>
    </source>
</reference>
<dbReference type="InterPro" id="IPR029146">
    <property type="entry name" value="Ten1_animal_plant"/>
</dbReference>
<gene>
    <name evidence="1" type="ORF">DERYTH_LOCUS16062</name>
</gene>
<evidence type="ECO:0000313" key="2">
    <source>
        <dbReference type="Proteomes" id="UP000789405"/>
    </source>
</evidence>
<accession>A0A9N9NM69</accession>